<comment type="caution">
    <text evidence="2">The sequence shown here is derived from an EMBL/GenBank/DDBJ whole genome shotgun (WGS) entry which is preliminary data.</text>
</comment>
<dbReference type="InterPro" id="IPR018247">
    <property type="entry name" value="EF_Hand_1_Ca_BS"/>
</dbReference>
<dbReference type="GO" id="GO:0004553">
    <property type="term" value="F:hydrolase activity, hydrolyzing O-glycosyl compounds"/>
    <property type="evidence" value="ECO:0007669"/>
    <property type="project" value="UniProtKB-ARBA"/>
</dbReference>
<dbReference type="RefSeq" id="WP_301199346.1">
    <property type="nucleotide sequence ID" value="NZ_JAPDPI010000018.1"/>
</dbReference>
<organism evidence="2 3">
    <name type="scientific">Plebeiibacterium marinum</name>
    <dbReference type="NCBI Taxonomy" id="2992111"/>
    <lineage>
        <taxon>Bacteria</taxon>
        <taxon>Pseudomonadati</taxon>
        <taxon>Bacteroidota</taxon>
        <taxon>Bacteroidia</taxon>
        <taxon>Marinilabiliales</taxon>
        <taxon>Marinilabiliaceae</taxon>
        <taxon>Plebeiibacterium</taxon>
    </lineage>
</organism>
<gene>
    <name evidence="2" type="ORF">OM074_10075</name>
</gene>
<dbReference type="InterPro" id="IPR013320">
    <property type="entry name" value="ConA-like_dom_sf"/>
</dbReference>
<proteinExistence type="predicted"/>
<keyword evidence="3" id="KW-1185">Reference proteome</keyword>
<evidence type="ECO:0000256" key="1">
    <source>
        <dbReference type="SAM" id="SignalP"/>
    </source>
</evidence>
<dbReference type="Proteomes" id="UP001207408">
    <property type="component" value="Unassembled WGS sequence"/>
</dbReference>
<reference evidence="2" key="1">
    <citation type="submission" date="2022-10" db="EMBL/GenBank/DDBJ databases">
        <authorList>
            <person name="Yu W.X."/>
        </authorList>
    </citation>
    <scope>NUCLEOTIDE SEQUENCE</scope>
    <source>
        <strain evidence="2">D04</strain>
    </source>
</reference>
<evidence type="ECO:0000313" key="2">
    <source>
        <dbReference type="EMBL" id="MCW3805974.1"/>
    </source>
</evidence>
<sequence length="3316" mass="359392">MNRSFQFLVLLFFISALGLVAQTGPGGICTSDDLVVWLKADAGVTMDGSNIVSEWVDQSANGFVASQSNAGYRPTYLADGGNGYPVIRFDKDFLFIPDNSGLDGFANGISVFVVLKSSGASEFQGVVSKSTSWNANCSYNMYIRSDGDLRMIVNNGGADAQSLGSGTIGSDTYILSGIYDPIVKQSLEIFYNSTSSDIDGGETATVGSYNSNLNIGNDTPSGNTNALKGDIAEVIIFNKGLKSAERLLLENYLSEKYGITVSSDIFGVDGGYDSSYFTDFTGIGQESDGAVSIANSAGFYISDNGNSLDNSEYITFAHSNIVNSVVTTEISGSVEARWASDWWLEKTSVNGINANITFDLPEGIEGGEYPQNISNYVLLYRASTSGNYSVVTATPSIGDADQVVFDVTDVNLQNGYYTLGTNNQTDSPVEGAPGITWYTLKTGNWDSWETWTLDPSGALPNNPDKTYPQELTDRVVIKDGKTVTMNLNNLHCASIEVEGRLDLVQTSGHTFDKISGGGRVLMASDNFPSYLDASGFMDVGQDEGTVVYYGSSFSLQNDYTFYNMEVNMTSGNILTVLGDYTLNGDLNINTGTFRINDNDEEDVITLTVNGDVAVKSGAGIRTGSGDTYTWFGGNHDRYHQIIMKGDFVNNGTAFFTNRTSADYNDDDDTGACEVIFNSDIRNQTVLCNGITRFNQLTCDKGTDKTYILDVSANAVANFNLFGRNNENVSGDNGEGGDRDGNKALRLLAGTLKLGSNIVIEELAENNTWDIDADARLWLYANASVKIDGANYLAIYGTLQCSDNATFSEVTGLGAILRNRGVLKIEGGIHSFNSIRTSSWGAGDDHLGAYVQSGGTMNVINESGQNQYAAFHLPFKTNVFQMSGGTLFINDQQNGGDADDFSMIVNSSDDNSNVTGGTVIIDAGQNVGTSNSYKLNLRAPVWNLILRNSYSTTFSIEISPYDYTGTGGDAEDMEALPLKVLNDFVIEGADYTNSLPEYSNAADVTFNTNNADVYIGRNFSIYEGATYNYGTNTTTFNGTEDGELYIGFSTPDNGYEQHFNDFVLNKSQGKALKVVGDEQKTAQYQLDNGYAPYRANLVYIDGDITIESGILDQGAHNVRLFGASNTVKKNGQCGVYEEGLTNPFALVMFKDGTINTESGAVFGNVKLNPGNGNSVAFTSDVYVKRIFFANGMLNLGSYNLKVDYLDDYNNGINNGNYDYDPYEISDGSSSEFIYTAGNVSDGGLTLLVNENRTYGFPIGVSGKYTPAEVIVSNIDDAGYITINPVDEVLKTTNDVGNVLEYYWRVRPDEFSVMPDVIYNLTYDDSDVMGGTNAEKNYYPGRVLGESPYTRLHIHDKGRVDDANNIITYDDSSGGGLPLVRANYTAGDNSRFTGDVEIFYSRDNAREARWRSNNTWTRSDRLNDLDGNGTIDEYEYHDSRQPGVNDYPKEGDVAVIGWVPWGNTTGNGGEGEPHGIWIDGTQEACAELIFTPMEDVSGNPTARVYRSNFQFRPCLCINNNSGELTCDLVSGEGMIWARIGDPDFSLMDLKEFVVQDSSYIVYENFSNDRIISNSPDISPNLMIANSGWGSSNFNVTLDKDIVTNGNFEILGNANVILDNDLDGDFTIGRNLEFFEITNPEEGSPSGGGAELVFQNNGNERSVTVGGDILLRNTNNQIYVQNANGSALDHELFVFGSINQSKAGIGLNLCDGPGNDRITLCFKGDSDESIDILAGNNPDLYRLVIDKGNDNTSALSLNCNFSIQGATSGVGVEKAIELQNGKLIVNHSGIDMDLTTGDDDFYIPSTAALEVQKGTVNALGNSGISLDGLLKVSGGIVDMASGSGDDNPIVYSASGSAAIEVSNGGQLYVGSQIRRSETSLEGVLSFTLQDELSKVEIGQDAAGIDDRGIFEILNDGSSFTHTAGTFTIVNDLRANASTPTFYFNPETSNLTSGTSINFGNGNTSFQGKVFTIYAGAELEDLNIDNTSMEGVKLTSNVVPLTVNGSLNITEGAELDANGLDLVVNGNYFNAGTYTAKYNNTYFSGSADQVVTQTGIGNFYNLYKNTSSKLVLNNNVTVDRETHLTAGTFNDGGYCFFAKGDMYIDIVTSSGTDVDGDGKGIVACGTEQQNLFGNPTMAVFKMDNQEGVQIPVGNQVTISNELIMNKGILDIDQNMLVIQKGADIIEESSFSEDNMIQTNISFTDAGIKKYFSAISSNTTFTYPIGSQGKYTPVVFSIGTLNEDASIRVKAADEHQPTVQEGLGVMGSGETDNVLQYYWILDAEGVSNIAASVVMQAQADDESTTGVYNTGQYITARLRSRNSGIWDKYGNAVSNDYNESTHELTFTLAGGNDQIDGDYTAGIDDAIPDQVAQYVSVKNGSWGDEDTWSPTIPNGPRGARVLIRHDVDMDDNYKVSYETRIDNGGKLIVGDSYGHRLGNVYGTGTLYMERGDMPAGEYDGFFAADSGRIEFGYTGVLDGSEDYDILSSIPSCNTVVVSGDGIRRLPNIELQLHGDLIIGEETETDTPVLINEHNQKLNIKKNLIFYNGTYTSKNGADCTINFNGSAQQMIGGPRGFTTGNSSTLYNLELNNSTGLLLSNDIEISNNLTFGSGVIYSSESANITITNTATNCVSGTSDLNYVSGPLIKAISAGDKFDFPVGDAGRYGNVVVDNVSVTGSWEAQYYNNNPGDDGFSPDNMVDSPESEKVAYVSHNEYWRIEAPASGNTANLTLRWDESSGVNPNNEFRVVRWTDLSPDDLWSKVNVGTVDIDLSTVDLESDLTFGYTGGNNNHYVTFGSITIPAYDWNGTTSDWFDRDNWNSGSVPTAGTIITIDNVGEAPIISKGSVAQVYDLTIASDASLTLKPGAKLTVNGSLKTNNKLFVQNTVANPSSIITYGLVEGNVTYSWTDFANLSWYHIAHPVSGVTNAQYEASFGSGNYALNRYVSGWDRVAGLSNKYADNYSFSDPLEGYSLNIRYAGQTLSYTGALNKGDSYTDDFSSGWYQVANPYPSYIDVENSGFNLSGFLNTVYIDGYNKVTHTYNRETNVGVNGGSRYIAPGQCMWLRTYSDQSVTINKSARIHASGSLKSVLVESNNIFRMEASNGISTDETVVLISDEFGSELITKYDSEKKMNGGNIINLYSIKDNNDLVINSVPEYEESVIPLGYQVSEKGMGEFTFKATNIAAFMPELDVYLVDKVNKVEVKLREEPIYTFTPDSTEANARFELRFEAAVTTDMETEETKVSQRNVVIYSTNQTATVKVTEDVLAKKNRLIEVYDVAGQLVDQIELNDKETTFDLPQAYVMYIIKVSAGGSSYQQKVVTK</sequence>
<protein>
    <submittedName>
        <fullName evidence="2">T9SS type A sorting domain-containing protein</fullName>
    </submittedName>
</protein>
<dbReference type="SUPFAM" id="SSF49899">
    <property type="entry name" value="Concanavalin A-like lectins/glucanases"/>
    <property type="match status" value="1"/>
</dbReference>
<dbReference type="PROSITE" id="PS00018">
    <property type="entry name" value="EF_HAND_1"/>
    <property type="match status" value="1"/>
</dbReference>
<feature type="chain" id="PRO_5042132328" evidence="1">
    <location>
        <begin position="22"/>
        <end position="3316"/>
    </location>
</feature>
<dbReference type="GO" id="GO:0005975">
    <property type="term" value="P:carbohydrate metabolic process"/>
    <property type="evidence" value="ECO:0007669"/>
    <property type="project" value="UniProtKB-ARBA"/>
</dbReference>
<name>A0AAE3SJX7_9BACT</name>
<accession>A0AAE3SJX7</accession>
<dbReference type="EMBL" id="JAPDPI010000018">
    <property type="protein sequence ID" value="MCW3805974.1"/>
    <property type="molecule type" value="Genomic_DNA"/>
</dbReference>
<keyword evidence="1" id="KW-0732">Signal</keyword>
<evidence type="ECO:0000313" key="3">
    <source>
        <dbReference type="Proteomes" id="UP001207408"/>
    </source>
</evidence>
<feature type="signal peptide" evidence="1">
    <location>
        <begin position="1"/>
        <end position="21"/>
    </location>
</feature>